<gene>
    <name evidence="1" type="ORF">MENTE1834_LOCUS47368</name>
</gene>
<sequence length="288" mass="30595">MNETKAIIGIACLSSLLAVLSTLIVLPQLYLQINQLSDRVQDGVQAFRVDTDSSWNDLMELQLIGIPQSKVRGNPLESVFRGKRDLPSHCICQPLRVVCHPGPPGPPGLPGRDGNAGQDGHKGQPGMPGQQGKETRILIQNFCHFQQPLAHYQTKHVNDVQRDLQVKQEKQERQASLAKLGNLDYPEEVVEVVLQDYRVHKDRPTVPGPKGQQGAPGLPGKNGPAGAVGKPGPEGPPGPVGPAGQPGMAGLQGKPGKPGPAGQPGADGQYCPCPQRSPPALNKTKMGV</sequence>
<organism evidence="1 2">
    <name type="scientific">Meloidogyne enterolobii</name>
    <name type="common">Root-knot nematode worm</name>
    <name type="synonym">Meloidogyne mayaguensis</name>
    <dbReference type="NCBI Taxonomy" id="390850"/>
    <lineage>
        <taxon>Eukaryota</taxon>
        <taxon>Metazoa</taxon>
        <taxon>Ecdysozoa</taxon>
        <taxon>Nematoda</taxon>
        <taxon>Chromadorea</taxon>
        <taxon>Rhabditida</taxon>
        <taxon>Tylenchina</taxon>
        <taxon>Tylenchomorpha</taxon>
        <taxon>Tylenchoidea</taxon>
        <taxon>Meloidogynidae</taxon>
        <taxon>Meloidogyninae</taxon>
        <taxon>Meloidogyne</taxon>
    </lineage>
</organism>
<evidence type="ECO:0000313" key="1">
    <source>
        <dbReference type="EMBL" id="CAK5122946.1"/>
    </source>
</evidence>
<name>A0ACB1B809_MELEN</name>
<evidence type="ECO:0000313" key="2">
    <source>
        <dbReference type="Proteomes" id="UP001497535"/>
    </source>
</evidence>
<dbReference type="Proteomes" id="UP001497535">
    <property type="component" value="Unassembled WGS sequence"/>
</dbReference>
<dbReference type="EMBL" id="CAVMJV010000191">
    <property type="protein sequence ID" value="CAK5122946.1"/>
    <property type="molecule type" value="Genomic_DNA"/>
</dbReference>
<comment type="caution">
    <text evidence="1">The sequence shown here is derived from an EMBL/GenBank/DDBJ whole genome shotgun (WGS) entry which is preliminary data.</text>
</comment>
<protein>
    <submittedName>
        <fullName evidence="1">Uncharacterized protein</fullName>
    </submittedName>
</protein>
<proteinExistence type="predicted"/>
<accession>A0ACB1B809</accession>
<reference evidence="1" key="1">
    <citation type="submission" date="2023-11" db="EMBL/GenBank/DDBJ databases">
        <authorList>
            <person name="Poullet M."/>
        </authorList>
    </citation>
    <scope>NUCLEOTIDE SEQUENCE</scope>
    <source>
        <strain evidence="1">E1834</strain>
    </source>
</reference>
<keyword evidence="2" id="KW-1185">Reference proteome</keyword>